<dbReference type="EMBL" id="LGRX02002290">
    <property type="protein sequence ID" value="KAK3284407.1"/>
    <property type="molecule type" value="Genomic_DNA"/>
</dbReference>
<organism evidence="1 2">
    <name type="scientific">Cymbomonas tetramitiformis</name>
    <dbReference type="NCBI Taxonomy" id="36881"/>
    <lineage>
        <taxon>Eukaryota</taxon>
        <taxon>Viridiplantae</taxon>
        <taxon>Chlorophyta</taxon>
        <taxon>Pyramimonadophyceae</taxon>
        <taxon>Pyramimonadales</taxon>
        <taxon>Pyramimonadaceae</taxon>
        <taxon>Cymbomonas</taxon>
    </lineage>
</organism>
<proteinExistence type="predicted"/>
<sequence length="73" mass="8269">MLKTSLKIDNYIWKDISTFCTLSAVLWIPLEPGPVVSGRNMDAFTNFRNAIGCATWRISCVDRSCENELMQVP</sequence>
<dbReference type="AlphaFoldDB" id="A0AAE0GU90"/>
<evidence type="ECO:0000313" key="1">
    <source>
        <dbReference type="EMBL" id="KAK3284407.1"/>
    </source>
</evidence>
<reference evidence="1 2" key="1">
    <citation type="journal article" date="2015" name="Genome Biol. Evol.">
        <title>Comparative Genomics of a Bacterivorous Green Alga Reveals Evolutionary Causalities and Consequences of Phago-Mixotrophic Mode of Nutrition.</title>
        <authorList>
            <person name="Burns J.A."/>
            <person name="Paasch A."/>
            <person name="Narechania A."/>
            <person name="Kim E."/>
        </authorList>
    </citation>
    <scope>NUCLEOTIDE SEQUENCE [LARGE SCALE GENOMIC DNA]</scope>
    <source>
        <strain evidence="1 2">PLY_AMNH</strain>
    </source>
</reference>
<name>A0AAE0GU90_9CHLO</name>
<keyword evidence="2" id="KW-1185">Reference proteome</keyword>
<protein>
    <submittedName>
        <fullName evidence="1">Uncharacterized protein</fullName>
    </submittedName>
</protein>
<gene>
    <name evidence="1" type="ORF">CYMTET_7955</name>
</gene>
<accession>A0AAE0GU90</accession>
<comment type="caution">
    <text evidence="1">The sequence shown here is derived from an EMBL/GenBank/DDBJ whole genome shotgun (WGS) entry which is preliminary data.</text>
</comment>
<dbReference type="Proteomes" id="UP001190700">
    <property type="component" value="Unassembled WGS sequence"/>
</dbReference>
<evidence type="ECO:0000313" key="2">
    <source>
        <dbReference type="Proteomes" id="UP001190700"/>
    </source>
</evidence>